<sequence>MQLTTSLPKEVVETQLARILGSRQFCNAPRLTRFLTYVVAESLAGRKHRLKGYTIGIEVFDKEADFDPQTDTIVRVQARALRQKLDQYYRQDGRDDPIHITIPKGSYEPSFYVSWDGEKPNEPDSTPALPETKKPSIAVLPFEYIGPKTSLEFLSDGLTEGTISNLSRFRDLSVFSRATTEKAKQQHLSIGEMFDLFHPDFVLEGSYRIRDDLIETSIRLIDAAADEILLTDQIDMRMDARHIYEMQDEIVARIAARIAVEYGPIGHYAQQVERSKPAIKWETYAWISRYFQFGIQLDQVGRDEIEAGLKHAVRNDPTSAEAHAALAMIEIEYYRAMTADAGDLARLDLAMKHASLAVSHDPQNAMAHQSLALAYFHARRFVDFRACVRRALRLNPGHSDMLAMFGICLVRLADWDEAIPLIDRAIALNPLHPSWYHMPKAMFLMMTTGADEAITELEKCPMPGFFAFHYLLVWFHVEAGDLDAAKVEKMRLLKVAPETETFARRYINAICLCDEIANRAISAFRKVDLHIVE</sequence>
<dbReference type="InterPro" id="IPR011990">
    <property type="entry name" value="TPR-like_helical_dom_sf"/>
</dbReference>
<gene>
    <name evidence="2" type="ORF">SAMN05444273_10649</name>
</gene>
<dbReference type="OrthoDB" id="54411at2"/>
<keyword evidence="1" id="KW-0802">TPR repeat</keyword>
<dbReference type="SMART" id="SM00028">
    <property type="entry name" value="TPR"/>
    <property type="match status" value="3"/>
</dbReference>
<evidence type="ECO:0000313" key="3">
    <source>
        <dbReference type="Proteomes" id="UP000184144"/>
    </source>
</evidence>
<evidence type="ECO:0000256" key="1">
    <source>
        <dbReference type="PROSITE-ProRule" id="PRU00339"/>
    </source>
</evidence>
<evidence type="ECO:0000313" key="2">
    <source>
        <dbReference type="EMBL" id="SHF43707.1"/>
    </source>
</evidence>
<dbReference type="PANTHER" id="PTHR12558:SF33">
    <property type="entry name" value="BLL7664 PROTEIN"/>
    <property type="match status" value="1"/>
</dbReference>
<reference evidence="3" key="1">
    <citation type="submission" date="2016-11" db="EMBL/GenBank/DDBJ databases">
        <authorList>
            <person name="Varghese N."/>
            <person name="Submissions S."/>
        </authorList>
    </citation>
    <scope>NUCLEOTIDE SEQUENCE [LARGE SCALE GENOMIC DNA]</scope>
    <source>
        <strain evidence="3">DSM 100566</strain>
    </source>
</reference>
<dbReference type="PROSITE" id="PS50005">
    <property type="entry name" value="TPR"/>
    <property type="match status" value="1"/>
</dbReference>
<feature type="repeat" description="TPR" evidence="1">
    <location>
        <begin position="399"/>
        <end position="432"/>
    </location>
</feature>
<dbReference type="PANTHER" id="PTHR12558">
    <property type="entry name" value="CELL DIVISION CYCLE 16,23,27"/>
    <property type="match status" value="1"/>
</dbReference>
<dbReference type="STRING" id="1486859.SAMN05444273_10649"/>
<organism evidence="2 3">
    <name type="scientific">Litoreibacter ascidiaceicola</name>
    <dbReference type="NCBI Taxonomy" id="1486859"/>
    <lineage>
        <taxon>Bacteria</taxon>
        <taxon>Pseudomonadati</taxon>
        <taxon>Pseudomonadota</taxon>
        <taxon>Alphaproteobacteria</taxon>
        <taxon>Rhodobacterales</taxon>
        <taxon>Roseobacteraceae</taxon>
        <taxon>Litoreibacter</taxon>
    </lineage>
</organism>
<dbReference type="Proteomes" id="UP000184144">
    <property type="component" value="Unassembled WGS sequence"/>
</dbReference>
<dbReference type="SUPFAM" id="SSF48452">
    <property type="entry name" value="TPR-like"/>
    <property type="match status" value="1"/>
</dbReference>
<accession>A0A1M5BNA8</accession>
<dbReference type="Pfam" id="PF13432">
    <property type="entry name" value="TPR_16"/>
    <property type="match status" value="1"/>
</dbReference>
<dbReference type="AlphaFoldDB" id="A0A1M5BNA8"/>
<keyword evidence="3" id="KW-1185">Reference proteome</keyword>
<dbReference type="InterPro" id="IPR019734">
    <property type="entry name" value="TPR_rpt"/>
</dbReference>
<dbReference type="RefSeq" id="WP_073144530.1">
    <property type="nucleotide sequence ID" value="NZ_FQUV01000006.1"/>
</dbReference>
<dbReference type="EMBL" id="FQUV01000006">
    <property type="protein sequence ID" value="SHF43707.1"/>
    <property type="molecule type" value="Genomic_DNA"/>
</dbReference>
<proteinExistence type="predicted"/>
<protein>
    <submittedName>
        <fullName evidence="2">TolB amino-terminal domain-containing protein</fullName>
    </submittedName>
</protein>
<name>A0A1M5BNA8_9RHOB</name>
<dbReference type="Gene3D" id="1.25.40.10">
    <property type="entry name" value="Tetratricopeptide repeat domain"/>
    <property type="match status" value="1"/>
</dbReference>